<dbReference type="PANTHER" id="PTHR21310:SF42">
    <property type="entry name" value="BIFUNCTIONAL AAC_APH"/>
    <property type="match status" value="1"/>
</dbReference>
<dbReference type="InterPro" id="IPR002575">
    <property type="entry name" value="Aminoglycoside_PTrfase"/>
</dbReference>
<dbReference type="Gene3D" id="3.90.1200.10">
    <property type="match status" value="1"/>
</dbReference>
<evidence type="ECO:0000259" key="1">
    <source>
        <dbReference type="Pfam" id="PF01636"/>
    </source>
</evidence>
<protein>
    <submittedName>
        <fullName evidence="2">Bifunctional AAC/APH</fullName>
    </submittedName>
</protein>
<dbReference type="Pfam" id="PF01636">
    <property type="entry name" value="APH"/>
    <property type="match status" value="1"/>
</dbReference>
<dbReference type="SUPFAM" id="SSF56112">
    <property type="entry name" value="Protein kinase-like (PK-like)"/>
    <property type="match status" value="1"/>
</dbReference>
<evidence type="ECO:0000313" key="2">
    <source>
        <dbReference type="EMBL" id="KAA6336148.1"/>
    </source>
</evidence>
<name>A0A5J4RR48_9ZZZZ</name>
<reference evidence="2" key="1">
    <citation type="submission" date="2019-03" db="EMBL/GenBank/DDBJ databases">
        <title>Single cell metagenomics reveals metabolic interactions within the superorganism composed of flagellate Streblomastix strix and complex community of Bacteroidetes bacteria on its surface.</title>
        <authorList>
            <person name="Treitli S.C."/>
            <person name="Kolisko M."/>
            <person name="Husnik F."/>
            <person name="Keeling P."/>
            <person name="Hampl V."/>
        </authorList>
    </citation>
    <scope>NUCLEOTIDE SEQUENCE</scope>
    <source>
        <strain evidence="2">STM</strain>
    </source>
</reference>
<dbReference type="InterPro" id="IPR011009">
    <property type="entry name" value="Kinase-like_dom_sf"/>
</dbReference>
<dbReference type="Gene3D" id="3.30.200.20">
    <property type="entry name" value="Phosphorylase Kinase, domain 1"/>
    <property type="match status" value="1"/>
</dbReference>
<organism evidence="2">
    <name type="scientific">termite gut metagenome</name>
    <dbReference type="NCBI Taxonomy" id="433724"/>
    <lineage>
        <taxon>unclassified sequences</taxon>
        <taxon>metagenomes</taxon>
        <taxon>organismal metagenomes</taxon>
    </lineage>
</organism>
<dbReference type="EMBL" id="SNRY01000822">
    <property type="protein sequence ID" value="KAA6336148.1"/>
    <property type="molecule type" value="Genomic_DNA"/>
</dbReference>
<accession>A0A5J4RR48</accession>
<dbReference type="PANTHER" id="PTHR21310">
    <property type="entry name" value="AMINOGLYCOSIDE PHOSPHOTRANSFERASE-RELATED-RELATED"/>
    <property type="match status" value="1"/>
</dbReference>
<dbReference type="AlphaFoldDB" id="A0A5J4RR48"/>
<comment type="caution">
    <text evidence="2">The sequence shown here is derived from an EMBL/GenBank/DDBJ whole genome shotgun (WGS) entry which is preliminary data.</text>
</comment>
<feature type="domain" description="Aminoglycoside phosphotransferase" evidence="1">
    <location>
        <begin position="41"/>
        <end position="257"/>
    </location>
</feature>
<dbReference type="InterPro" id="IPR051678">
    <property type="entry name" value="AGP_Transferase"/>
</dbReference>
<proteinExistence type="predicted"/>
<gene>
    <name evidence="2" type="ORF">EZS27_015673</name>
</gene>
<sequence>MILHKGELEINERIVKILINEQFPGFNNLLIKQIPSIGTVNVLFKLGDEYIIRLPRLKEWEESILKERTILSYLAPFLTIRIPEPVASGNPTSLYPAKWAIYRWIEGDIFENSKKVNEYELARDLANFIMELHSIGLLPDAPRAGRKPLKELNDVTYTAINAIKTEINHIKTIEIWKKLLQTPVWDNKPVWIHADLLKANILINSGRLNAIIDFGSAGTGDPAFDIIPAWTILKSGSRELFRELLDVDDNTWRRASGYALHQALLIIPYYQKTNPMFVRQALETINEIINDKTIRN</sequence>
<dbReference type="CDD" id="cd05155">
    <property type="entry name" value="APH_ChoK_like_1"/>
    <property type="match status" value="1"/>
</dbReference>